<dbReference type="GO" id="GO:0000270">
    <property type="term" value="P:peptidoglycan metabolic process"/>
    <property type="evidence" value="ECO:0007669"/>
    <property type="project" value="TreeGrafter"/>
</dbReference>
<dbReference type="Pfam" id="PF02698">
    <property type="entry name" value="DUF218"/>
    <property type="match status" value="1"/>
</dbReference>
<dbReference type="GO" id="GO:0043164">
    <property type="term" value="P:Gram-negative-bacterium-type cell wall biogenesis"/>
    <property type="evidence" value="ECO:0007669"/>
    <property type="project" value="TreeGrafter"/>
</dbReference>
<dbReference type="PANTHER" id="PTHR30336:SF4">
    <property type="entry name" value="ENVELOPE BIOGENESIS FACTOR ELYC"/>
    <property type="match status" value="1"/>
</dbReference>
<dbReference type="AlphaFoldDB" id="A0A1M5XW47"/>
<name>A0A1M5XW47_9CLOT</name>
<dbReference type="InterPro" id="IPR051599">
    <property type="entry name" value="Cell_Envelope_Assoc"/>
</dbReference>
<organism evidence="2 3">
    <name type="scientific">Clostridium grantii DSM 8605</name>
    <dbReference type="NCBI Taxonomy" id="1121316"/>
    <lineage>
        <taxon>Bacteria</taxon>
        <taxon>Bacillati</taxon>
        <taxon>Bacillota</taxon>
        <taxon>Clostridia</taxon>
        <taxon>Eubacteriales</taxon>
        <taxon>Clostridiaceae</taxon>
        <taxon>Clostridium</taxon>
    </lineage>
</organism>
<dbReference type="InterPro" id="IPR014729">
    <property type="entry name" value="Rossmann-like_a/b/a_fold"/>
</dbReference>
<dbReference type="InterPro" id="IPR003848">
    <property type="entry name" value="DUF218"/>
</dbReference>
<sequence length="86" mass="9847">MILLEDKSTSTVENFQYSKQLIMKSDVKVPKILIITNDYHLYRAMLVAENSGLIVDGVSSKTPITVRINYLVREYYAVMKGIAKEF</sequence>
<keyword evidence="3" id="KW-1185">Reference proteome</keyword>
<evidence type="ECO:0000259" key="1">
    <source>
        <dbReference type="Pfam" id="PF02698"/>
    </source>
</evidence>
<dbReference type="Proteomes" id="UP000184447">
    <property type="component" value="Unassembled WGS sequence"/>
</dbReference>
<feature type="domain" description="DUF218" evidence="1">
    <location>
        <begin position="2"/>
        <end position="76"/>
    </location>
</feature>
<evidence type="ECO:0000313" key="2">
    <source>
        <dbReference type="EMBL" id="SHI04057.1"/>
    </source>
</evidence>
<dbReference type="PANTHER" id="PTHR30336">
    <property type="entry name" value="INNER MEMBRANE PROTEIN, PROBABLE PERMEASE"/>
    <property type="match status" value="1"/>
</dbReference>
<dbReference type="STRING" id="1121316.SAMN02745207_03985"/>
<protein>
    <submittedName>
        <fullName evidence="2">DUF218 domain-containing protein</fullName>
    </submittedName>
</protein>
<dbReference type="GO" id="GO:0005886">
    <property type="term" value="C:plasma membrane"/>
    <property type="evidence" value="ECO:0007669"/>
    <property type="project" value="TreeGrafter"/>
</dbReference>
<dbReference type="EMBL" id="FQXM01000039">
    <property type="protein sequence ID" value="SHI04057.1"/>
    <property type="molecule type" value="Genomic_DNA"/>
</dbReference>
<evidence type="ECO:0000313" key="3">
    <source>
        <dbReference type="Proteomes" id="UP000184447"/>
    </source>
</evidence>
<accession>A0A1M5XW47</accession>
<dbReference type="Gene3D" id="3.40.50.620">
    <property type="entry name" value="HUPs"/>
    <property type="match status" value="1"/>
</dbReference>
<gene>
    <name evidence="2" type="ORF">SAMN02745207_03985</name>
</gene>
<dbReference type="CDD" id="cd06259">
    <property type="entry name" value="YdcF-like"/>
    <property type="match status" value="1"/>
</dbReference>
<reference evidence="2 3" key="1">
    <citation type="submission" date="2016-11" db="EMBL/GenBank/DDBJ databases">
        <authorList>
            <person name="Jaros S."/>
            <person name="Januszkiewicz K."/>
            <person name="Wedrychowicz H."/>
        </authorList>
    </citation>
    <scope>NUCLEOTIDE SEQUENCE [LARGE SCALE GENOMIC DNA]</scope>
    <source>
        <strain evidence="2 3">DSM 8605</strain>
    </source>
</reference>
<proteinExistence type="predicted"/>